<dbReference type="AlphaFoldDB" id="A0A931AIF1"/>
<organism evidence="4 5">
    <name type="scientific">Nonomuraea cypriaca</name>
    <dbReference type="NCBI Taxonomy" id="1187855"/>
    <lineage>
        <taxon>Bacteria</taxon>
        <taxon>Bacillati</taxon>
        <taxon>Actinomycetota</taxon>
        <taxon>Actinomycetes</taxon>
        <taxon>Streptosporangiales</taxon>
        <taxon>Streptosporangiaceae</taxon>
        <taxon>Nonomuraea</taxon>
    </lineage>
</organism>
<sequence>MDRLSIDGAWHVTPRVHTDARGSFFEAFRAADLPRPLDVAQINCSVSKSGVLRGVHFADVPPGQAKYVTCVSGRVMDVVVDLRVGSPGFGRWEAVTLDDETRGAVLVAEGLGHAFMALSEEATVVYLCSQPYNPGAEHGVHPLDPDLGIAWPADVEPVLSDKDAKAPSLEEALATGLLPDFQACEEFYATLH</sequence>
<dbReference type="GO" id="GO:0019305">
    <property type="term" value="P:dTDP-rhamnose biosynthetic process"/>
    <property type="evidence" value="ECO:0007669"/>
    <property type="project" value="TreeGrafter"/>
</dbReference>
<dbReference type="GO" id="GO:0000271">
    <property type="term" value="P:polysaccharide biosynthetic process"/>
    <property type="evidence" value="ECO:0007669"/>
    <property type="project" value="TreeGrafter"/>
</dbReference>
<gene>
    <name evidence="4" type="ORF">ITP53_36265</name>
</gene>
<accession>A0A931AIF1</accession>
<protein>
    <submittedName>
        <fullName evidence="4">dTDP-4-dehydrorhamnose 3,5-epimerase family protein</fullName>
    </submittedName>
</protein>
<dbReference type="RefSeq" id="WP_195899982.1">
    <property type="nucleotide sequence ID" value="NZ_JADOGI010000145.1"/>
</dbReference>
<dbReference type="InterPro" id="IPR014710">
    <property type="entry name" value="RmlC-like_jellyroll"/>
</dbReference>
<feature type="active site" description="Proton donor" evidence="2">
    <location>
        <position position="126"/>
    </location>
</feature>
<keyword evidence="5" id="KW-1185">Reference proteome</keyword>
<proteinExistence type="inferred from homology"/>
<name>A0A931AIF1_9ACTN</name>
<evidence type="ECO:0000313" key="4">
    <source>
        <dbReference type="EMBL" id="MBF8191073.1"/>
    </source>
</evidence>
<feature type="active site" description="Proton acceptor" evidence="2">
    <location>
        <position position="56"/>
    </location>
</feature>
<evidence type="ECO:0000256" key="3">
    <source>
        <dbReference type="PIRSR" id="PIRSR600888-3"/>
    </source>
</evidence>
<dbReference type="EMBL" id="JADOGI010000145">
    <property type="protein sequence ID" value="MBF8191073.1"/>
    <property type="molecule type" value="Genomic_DNA"/>
</dbReference>
<dbReference type="Proteomes" id="UP000605361">
    <property type="component" value="Unassembled WGS sequence"/>
</dbReference>
<dbReference type="GO" id="GO:0005829">
    <property type="term" value="C:cytosol"/>
    <property type="evidence" value="ECO:0007669"/>
    <property type="project" value="TreeGrafter"/>
</dbReference>
<reference evidence="4" key="1">
    <citation type="submission" date="2020-11" db="EMBL/GenBank/DDBJ databases">
        <title>Whole-genome analyses of Nonomuraea sp. K274.</title>
        <authorList>
            <person name="Veyisoglu A."/>
        </authorList>
    </citation>
    <scope>NUCLEOTIDE SEQUENCE</scope>
    <source>
        <strain evidence="4">K274</strain>
    </source>
</reference>
<dbReference type="InterPro" id="IPR000888">
    <property type="entry name" value="RmlC-like"/>
</dbReference>
<evidence type="ECO:0000313" key="5">
    <source>
        <dbReference type="Proteomes" id="UP000605361"/>
    </source>
</evidence>
<comment type="similarity">
    <text evidence="1">Belongs to the dTDP-4-dehydrorhamnose 3,5-epimerase family.</text>
</comment>
<dbReference type="CDD" id="cd00438">
    <property type="entry name" value="cupin_RmlC"/>
    <property type="match status" value="1"/>
</dbReference>
<dbReference type="Gene3D" id="2.60.120.10">
    <property type="entry name" value="Jelly Rolls"/>
    <property type="match status" value="1"/>
</dbReference>
<dbReference type="GO" id="GO:0008830">
    <property type="term" value="F:dTDP-4-dehydrorhamnose 3,5-epimerase activity"/>
    <property type="evidence" value="ECO:0007669"/>
    <property type="project" value="InterPro"/>
</dbReference>
<comment type="caution">
    <text evidence="4">The sequence shown here is derived from an EMBL/GenBank/DDBJ whole genome shotgun (WGS) entry which is preliminary data.</text>
</comment>
<dbReference type="InterPro" id="IPR011051">
    <property type="entry name" value="RmlC_Cupin_sf"/>
</dbReference>
<dbReference type="SUPFAM" id="SSF51182">
    <property type="entry name" value="RmlC-like cupins"/>
    <property type="match status" value="1"/>
</dbReference>
<evidence type="ECO:0000256" key="2">
    <source>
        <dbReference type="PIRSR" id="PIRSR600888-1"/>
    </source>
</evidence>
<dbReference type="Pfam" id="PF00908">
    <property type="entry name" value="dTDP_sugar_isom"/>
    <property type="match status" value="1"/>
</dbReference>
<feature type="site" description="Participates in a stacking interaction with the thymidine ring of dTDP-4-oxo-6-deoxyglucose" evidence="3">
    <location>
        <position position="132"/>
    </location>
</feature>
<dbReference type="PANTHER" id="PTHR21047">
    <property type="entry name" value="DTDP-6-DEOXY-D-GLUCOSE-3,5 EPIMERASE"/>
    <property type="match status" value="1"/>
</dbReference>
<evidence type="ECO:0000256" key="1">
    <source>
        <dbReference type="ARBA" id="ARBA00010154"/>
    </source>
</evidence>
<dbReference type="PANTHER" id="PTHR21047:SF2">
    <property type="entry name" value="THYMIDINE DIPHOSPHO-4-KETO-RHAMNOSE 3,5-EPIMERASE"/>
    <property type="match status" value="1"/>
</dbReference>